<dbReference type="PANTHER" id="PTHR23303">
    <property type="entry name" value="CARBOXYPEPTIDASE REGULATORY REGION-CONTAINING"/>
    <property type="match status" value="1"/>
</dbReference>
<dbReference type="InterPro" id="IPR051417">
    <property type="entry name" value="SDr/BOS_complex"/>
</dbReference>
<dbReference type="STRING" id="1312852.EG19_03805"/>
<keyword evidence="1 2" id="KW-0732">Signal</keyword>
<dbReference type="PANTHER" id="PTHR23303:SF14">
    <property type="entry name" value="BOS COMPLEX SUBUNIT NOMO1-RELATED"/>
    <property type="match status" value="1"/>
</dbReference>
<feature type="signal peptide" evidence="2">
    <location>
        <begin position="1"/>
        <end position="22"/>
    </location>
</feature>
<dbReference type="RefSeq" id="WP_038046312.1">
    <property type="nucleotide sequence ID" value="NZ_JMFG01000002.1"/>
</dbReference>
<reference evidence="3 4" key="1">
    <citation type="submission" date="2014-04" db="EMBL/GenBank/DDBJ databases">
        <title>The Genome Sequence of Thermoanaerobaculum aquaticum MP-01, The First Cultivated Group 23 Acidobacterium.</title>
        <authorList>
            <person name="Stamps B.W."/>
            <person name="Losey N.A."/>
            <person name="Lawson P.A."/>
            <person name="Stevenson B.S."/>
        </authorList>
    </citation>
    <scope>NUCLEOTIDE SEQUENCE [LARGE SCALE GENOMIC DNA]</scope>
    <source>
        <strain evidence="3 4">MP-01</strain>
    </source>
</reference>
<comment type="caution">
    <text evidence="3">The sequence shown here is derived from an EMBL/GenBank/DDBJ whole genome shotgun (WGS) entry which is preliminary data.</text>
</comment>
<dbReference type="EMBL" id="JMFG01000002">
    <property type="protein sequence ID" value="KDA54937.1"/>
    <property type="molecule type" value="Genomic_DNA"/>
</dbReference>
<dbReference type="InterPro" id="IPR013784">
    <property type="entry name" value="Carb-bd-like_fold"/>
</dbReference>
<dbReference type="Gene3D" id="2.60.40.1120">
    <property type="entry name" value="Carboxypeptidase-like, regulatory domain"/>
    <property type="match status" value="4"/>
</dbReference>
<evidence type="ECO:0000256" key="2">
    <source>
        <dbReference type="SAM" id="SignalP"/>
    </source>
</evidence>
<dbReference type="OrthoDB" id="113791at2"/>
<name>A0A062XQS3_9BACT</name>
<gene>
    <name evidence="3" type="ORF">EG19_03805</name>
</gene>
<dbReference type="GO" id="GO:0030246">
    <property type="term" value="F:carbohydrate binding"/>
    <property type="evidence" value="ECO:0007669"/>
    <property type="project" value="InterPro"/>
</dbReference>
<accession>A0A062XQS3</accession>
<dbReference type="SUPFAM" id="SSF49464">
    <property type="entry name" value="Carboxypeptidase regulatory domain-like"/>
    <property type="match status" value="1"/>
</dbReference>
<feature type="chain" id="PRO_5001620224" description="Carboxypeptidase regulatory-like domain-containing protein" evidence="2">
    <location>
        <begin position="23"/>
        <end position="1307"/>
    </location>
</feature>
<evidence type="ECO:0000256" key="1">
    <source>
        <dbReference type="ARBA" id="ARBA00022729"/>
    </source>
</evidence>
<dbReference type="InterPro" id="IPR008969">
    <property type="entry name" value="CarboxyPept-like_regulatory"/>
</dbReference>
<sequence>MPAKAFALAALVLILAATLVHAAPLRLETRVWTEGAAETVELVVFPAGRGVAFDPSWPAKPLARVTGKPGSLLSLSVDAPLPLRVEVRAPEHVAMALEVWLPQQLPLPEAWLSRGETKLLHTPSLGKASTVAVFSPLAQPTNLVTAALRWRPIVASQRLPAEKKVAVALPERIPVPLVALAEDGRWALANASLSEFHWIYASKPIRVRVVNEQGQPVAGAEVATQGGPLGSAVRTAEDGTAVVWQYSEEPRGVVATQGALGAAAVTRAAQVELVLKPVPALRLVPAKPYGPLLVRTSGWPEALSGTFWVLPPEGGQVPNPGLEAALWVAAPGQCFATYPLERDREELVVRLVPAASLKGRTLDPQGRPLAHVPIRVAAPNRAPLRPGTQEKGNDQGVLAVSDSLGQWQVAGLPPGEVWVQARWGQWVAKSPSLQLAAGEVGSLDLTLNPGVRLSATVQDQSGQPLSEVQVELYRLEEDETFSAFLAEREAPFAKGKSDTQGNVVITALPTGKFGLRLHRRGFVPCLLTVQLPASGLHLGVVTLEPGVKVAGRVVNERGEGVGQATVWLGSSPGANDLGWALTDEHGFFSFSDQPVKGVVYLNAVGDDLIPGSPTKLDLPPAGPVELRVTTGLRLQGRVVDEASGEPVRGAQVQAGAPVPLVGAGWAYRRIYQDFALTDDQGTFQLGGLSPGTVVIQVEAKGYIPVSRTVELEAGKEHRPLLIRLSKGLAIRGRVYENSGEPAAGVWVSAEEARPQQAAATAKSSIYVSDLTDSGGYFQLSGLRPGTYQVQATGSSGERDRVLVAAGTTDVELHLGSLGELEVLVTDRQGVPVAHSRVVLAGGLHEEREGASEGAGRWRFSNLPPGSYWLEVQAEGFARATESVEVAGGKTVTRTVQLKPGGVVEGVVRGLTAEQLSQTEIRAFHGARTTVQADGRFRLEGVPLGKEPVAARFLGSGATRTAVAEVEAGKPAFVEFDFSHSLTLRGRLQRASTPVTGFLVRARVENKASFAEDVTDQNGEFVLGELEPGRVRLTVVDPSGQIALLHSLDLTKDDQVELRLPTGALTGRVTGQGEPISEATVTVNLGPGGYPERVARTLDDGSFSFRDLPPGRLRVTAVANGYAPSQREVELTESGSQTLELKLEPESALHVVVRDEDGSFPEAVSLMAVQPGSPPVWQWVELDRHGRGFVTSLPSGTYLGLWRSTGAAVASFSVPGRLNLQLQPAGKLEITAEDGDEVLVVAADGTPLPPFSVSLATADGWTRLPAYYSPTLALPAGEYKVQLRRQGQLWQKSVQVRPGTVAVVSFKD</sequence>
<evidence type="ECO:0008006" key="5">
    <source>
        <dbReference type="Google" id="ProtNLM"/>
    </source>
</evidence>
<dbReference type="SUPFAM" id="SSF49452">
    <property type="entry name" value="Starch-binding domain-like"/>
    <property type="match status" value="5"/>
</dbReference>
<evidence type="ECO:0000313" key="4">
    <source>
        <dbReference type="Proteomes" id="UP000027284"/>
    </source>
</evidence>
<organism evidence="3 4">
    <name type="scientific">Thermoanaerobaculum aquaticum</name>
    <dbReference type="NCBI Taxonomy" id="1312852"/>
    <lineage>
        <taxon>Bacteria</taxon>
        <taxon>Pseudomonadati</taxon>
        <taxon>Acidobacteriota</taxon>
        <taxon>Thermoanaerobaculia</taxon>
        <taxon>Thermoanaerobaculales</taxon>
        <taxon>Thermoanaerobaculaceae</taxon>
        <taxon>Thermoanaerobaculum</taxon>
    </lineage>
</organism>
<proteinExistence type="predicted"/>
<evidence type="ECO:0000313" key="3">
    <source>
        <dbReference type="EMBL" id="KDA54937.1"/>
    </source>
</evidence>
<protein>
    <recommendedName>
        <fullName evidence="5">Carboxypeptidase regulatory-like domain-containing protein</fullName>
    </recommendedName>
</protein>
<dbReference type="Pfam" id="PF13620">
    <property type="entry name" value="CarboxypepD_reg"/>
    <property type="match status" value="4"/>
</dbReference>
<keyword evidence="4" id="KW-1185">Reference proteome</keyword>
<dbReference type="Proteomes" id="UP000027284">
    <property type="component" value="Unassembled WGS sequence"/>
</dbReference>